<dbReference type="InterPro" id="IPR013325">
    <property type="entry name" value="RNA_pol_sigma_r2"/>
</dbReference>
<evidence type="ECO:0000259" key="6">
    <source>
        <dbReference type="Pfam" id="PF08281"/>
    </source>
</evidence>
<dbReference type="Gene3D" id="1.10.1740.10">
    <property type="match status" value="1"/>
</dbReference>
<keyword evidence="8" id="KW-1185">Reference proteome</keyword>
<dbReference type="PANTHER" id="PTHR43133:SF60">
    <property type="entry name" value="RNA POLYMERASE SIGMA FACTOR SIGV"/>
    <property type="match status" value="1"/>
</dbReference>
<comment type="similarity">
    <text evidence="1">Belongs to the sigma-70 factor family. ECF subfamily.</text>
</comment>
<gene>
    <name evidence="7" type="ORF">bsdtw1_01477</name>
</gene>
<sequence length="162" mass="19526">MQNPSKQLTDNFSQKYKLYSDMLFKICMIYLGNKEDAEEAVQESFLKLIYKSPQFNNNEHEKAWLIRVTINICKDILRSIWRKRVINLEDIERYYDSSKEIEIMEEIIRLPSKYKDVIYLYYFEDYSIKDISRILNISESAVKMRLKRGRDALKIELEGEEL</sequence>
<dbReference type="Proteomes" id="UP000580568">
    <property type="component" value="Unassembled WGS sequence"/>
</dbReference>
<proteinExistence type="inferred from homology"/>
<dbReference type="RefSeq" id="WP_244638120.1">
    <property type="nucleotide sequence ID" value="NZ_BLZR01000001.1"/>
</dbReference>
<keyword evidence="3" id="KW-0731">Sigma factor</keyword>
<dbReference type="GO" id="GO:0006352">
    <property type="term" value="P:DNA-templated transcription initiation"/>
    <property type="evidence" value="ECO:0007669"/>
    <property type="project" value="InterPro"/>
</dbReference>
<evidence type="ECO:0000313" key="8">
    <source>
        <dbReference type="Proteomes" id="UP000580568"/>
    </source>
</evidence>
<feature type="domain" description="RNA polymerase sigma-70 region 2" evidence="5">
    <location>
        <begin position="16"/>
        <end position="82"/>
    </location>
</feature>
<protein>
    <submittedName>
        <fullName evidence="7">ECF RNA polymerase sigma factor SigW</fullName>
    </submittedName>
</protein>
<evidence type="ECO:0000256" key="1">
    <source>
        <dbReference type="ARBA" id="ARBA00010641"/>
    </source>
</evidence>
<dbReference type="EMBL" id="BLZR01000001">
    <property type="protein sequence ID" value="GFP75397.1"/>
    <property type="molecule type" value="Genomic_DNA"/>
</dbReference>
<dbReference type="InterPro" id="IPR007627">
    <property type="entry name" value="RNA_pol_sigma70_r2"/>
</dbReference>
<evidence type="ECO:0000259" key="5">
    <source>
        <dbReference type="Pfam" id="PF04542"/>
    </source>
</evidence>
<dbReference type="Pfam" id="PF08281">
    <property type="entry name" value="Sigma70_r4_2"/>
    <property type="match status" value="1"/>
</dbReference>
<dbReference type="SUPFAM" id="SSF88946">
    <property type="entry name" value="Sigma2 domain of RNA polymerase sigma factors"/>
    <property type="match status" value="1"/>
</dbReference>
<name>A0A6V8SDU5_9CLOT</name>
<dbReference type="SUPFAM" id="SSF88659">
    <property type="entry name" value="Sigma3 and sigma4 domains of RNA polymerase sigma factors"/>
    <property type="match status" value="1"/>
</dbReference>
<evidence type="ECO:0000256" key="4">
    <source>
        <dbReference type="ARBA" id="ARBA00023163"/>
    </source>
</evidence>
<dbReference type="InterPro" id="IPR013249">
    <property type="entry name" value="RNA_pol_sigma70_r4_t2"/>
</dbReference>
<dbReference type="GO" id="GO:0016987">
    <property type="term" value="F:sigma factor activity"/>
    <property type="evidence" value="ECO:0007669"/>
    <property type="project" value="UniProtKB-KW"/>
</dbReference>
<comment type="caution">
    <text evidence="7">The sequence shown here is derived from an EMBL/GenBank/DDBJ whole genome shotgun (WGS) entry which is preliminary data.</text>
</comment>
<accession>A0A6V8SDU5</accession>
<organism evidence="7 8">
    <name type="scientific">Clostridium fungisolvens</name>
    <dbReference type="NCBI Taxonomy" id="1604897"/>
    <lineage>
        <taxon>Bacteria</taxon>
        <taxon>Bacillati</taxon>
        <taxon>Bacillota</taxon>
        <taxon>Clostridia</taxon>
        <taxon>Eubacteriales</taxon>
        <taxon>Clostridiaceae</taxon>
        <taxon>Clostridium</taxon>
    </lineage>
</organism>
<keyword evidence="4" id="KW-0804">Transcription</keyword>
<reference evidence="7 8" key="1">
    <citation type="submission" date="2020-07" db="EMBL/GenBank/DDBJ databases">
        <title>A new beta-1,3-glucan-decomposing anaerobic bacterium isolated from anoxic soil subjected to biological soil disinfestation.</title>
        <authorList>
            <person name="Ueki A."/>
            <person name="Tonouchi A."/>
        </authorList>
    </citation>
    <scope>NUCLEOTIDE SEQUENCE [LARGE SCALE GENOMIC DNA]</scope>
    <source>
        <strain evidence="7 8">TW1</strain>
    </source>
</reference>
<dbReference type="InterPro" id="IPR036388">
    <property type="entry name" value="WH-like_DNA-bd_sf"/>
</dbReference>
<dbReference type="PANTHER" id="PTHR43133">
    <property type="entry name" value="RNA POLYMERASE ECF-TYPE SIGMA FACTO"/>
    <property type="match status" value="1"/>
</dbReference>
<keyword evidence="2" id="KW-0805">Transcription regulation</keyword>
<evidence type="ECO:0000256" key="2">
    <source>
        <dbReference type="ARBA" id="ARBA00023015"/>
    </source>
</evidence>
<dbReference type="GO" id="GO:0003677">
    <property type="term" value="F:DNA binding"/>
    <property type="evidence" value="ECO:0007669"/>
    <property type="project" value="InterPro"/>
</dbReference>
<dbReference type="Pfam" id="PF04542">
    <property type="entry name" value="Sigma70_r2"/>
    <property type="match status" value="1"/>
</dbReference>
<dbReference type="Gene3D" id="1.10.10.10">
    <property type="entry name" value="Winged helix-like DNA-binding domain superfamily/Winged helix DNA-binding domain"/>
    <property type="match status" value="1"/>
</dbReference>
<feature type="domain" description="RNA polymerase sigma factor 70 region 4 type 2" evidence="6">
    <location>
        <begin position="102"/>
        <end position="153"/>
    </location>
</feature>
<dbReference type="InterPro" id="IPR013324">
    <property type="entry name" value="RNA_pol_sigma_r3/r4-like"/>
</dbReference>
<evidence type="ECO:0000313" key="7">
    <source>
        <dbReference type="EMBL" id="GFP75397.1"/>
    </source>
</evidence>
<dbReference type="NCBIfam" id="TIGR02937">
    <property type="entry name" value="sigma70-ECF"/>
    <property type="match status" value="1"/>
</dbReference>
<dbReference type="CDD" id="cd06171">
    <property type="entry name" value="Sigma70_r4"/>
    <property type="match status" value="1"/>
</dbReference>
<dbReference type="AlphaFoldDB" id="A0A6V8SDU5"/>
<evidence type="ECO:0000256" key="3">
    <source>
        <dbReference type="ARBA" id="ARBA00023082"/>
    </source>
</evidence>
<dbReference type="InterPro" id="IPR039425">
    <property type="entry name" value="RNA_pol_sigma-70-like"/>
</dbReference>
<dbReference type="InterPro" id="IPR014284">
    <property type="entry name" value="RNA_pol_sigma-70_dom"/>
</dbReference>